<feature type="transmembrane region" description="Helical" evidence="2">
    <location>
        <begin position="543"/>
        <end position="565"/>
    </location>
</feature>
<keyword evidence="1" id="KW-0808">Transferase</keyword>
<name>A0AAW1QQF3_9CHLO</name>
<organism evidence="4 5">
    <name type="scientific">[Myrmecia] bisecta</name>
    <dbReference type="NCBI Taxonomy" id="41462"/>
    <lineage>
        <taxon>Eukaryota</taxon>
        <taxon>Viridiplantae</taxon>
        <taxon>Chlorophyta</taxon>
        <taxon>core chlorophytes</taxon>
        <taxon>Trebouxiophyceae</taxon>
        <taxon>Trebouxiales</taxon>
        <taxon>Trebouxiaceae</taxon>
        <taxon>Myrmecia</taxon>
    </lineage>
</organism>
<evidence type="ECO:0000256" key="2">
    <source>
        <dbReference type="SAM" id="Phobius"/>
    </source>
</evidence>
<feature type="transmembrane region" description="Helical" evidence="2">
    <location>
        <begin position="754"/>
        <end position="772"/>
    </location>
</feature>
<keyword evidence="1" id="KW-0328">Glycosyltransferase</keyword>
<evidence type="ECO:0000259" key="3">
    <source>
        <dbReference type="Pfam" id="PF00534"/>
    </source>
</evidence>
<dbReference type="Proteomes" id="UP001489004">
    <property type="component" value="Unassembled WGS sequence"/>
</dbReference>
<feature type="transmembrane region" description="Helical" evidence="2">
    <location>
        <begin position="646"/>
        <end position="663"/>
    </location>
</feature>
<accession>A0AAW1QQF3</accession>
<proteinExistence type="predicted"/>
<dbReference type="SUPFAM" id="SSF53756">
    <property type="entry name" value="UDP-Glycosyltransferase/glycogen phosphorylase"/>
    <property type="match status" value="1"/>
</dbReference>
<feature type="transmembrane region" description="Helical" evidence="2">
    <location>
        <begin position="675"/>
        <end position="699"/>
    </location>
</feature>
<gene>
    <name evidence="4" type="ORF">WJX72_002143</name>
</gene>
<keyword evidence="2" id="KW-0812">Transmembrane</keyword>
<reference evidence="4 5" key="1">
    <citation type="journal article" date="2024" name="Nat. Commun.">
        <title>Phylogenomics reveals the evolutionary origins of lichenization in chlorophyte algae.</title>
        <authorList>
            <person name="Puginier C."/>
            <person name="Libourel C."/>
            <person name="Otte J."/>
            <person name="Skaloud P."/>
            <person name="Haon M."/>
            <person name="Grisel S."/>
            <person name="Petersen M."/>
            <person name="Berrin J.G."/>
            <person name="Delaux P.M."/>
            <person name="Dal Grande F."/>
            <person name="Keller J."/>
        </authorList>
    </citation>
    <scope>NUCLEOTIDE SEQUENCE [LARGE SCALE GENOMIC DNA]</scope>
    <source>
        <strain evidence="4 5">SAG 2043</strain>
    </source>
</reference>
<comment type="caution">
    <text evidence="4">The sequence shown here is derived from an EMBL/GenBank/DDBJ whole genome shotgun (WGS) entry which is preliminary data.</text>
</comment>
<keyword evidence="5" id="KW-1185">Reference proteome</keyword>
<evidence type="ECO:0000256" key="1">
    <source>
        <dbReference type="ARBA" id="ARBA00022676"/>
    </source>
</evidence>
<feature type="transmembrane region" description="Helical" evidence="2">
    <location>
        <begin position="845"/>
        <end position="867"/>
    </location>
</feature>
<evidence type="ECO:0000313" key="5">
    <source>
        <dbReference type="Proteomes" id="UP001489004"/>
    </source>
</evidence>
<dbReference type="AlphaFoldDB" id="A0AAW1QQF3"/>
<evidence type="ECO:0000313" key="4">
    <source>
        <dbReference type="EMBL" id="KAK9823356.1"/>
    </source>
</evidence>
<dbReference type="InterPro" id="IPR001296">
    <property type="entry name" value="Glyco_trans_1"/>
</dbReference>
<feature type="transmembrane region" description="Helical" evidence="2">
    <location>
        <begin position="601"/>
        <end position="625"/>
    </location>
</feature>
<dbReference type="Pfam" id="PF00534">
    <property type="entry name" value="Glycos_transf_1"/>
    <property type="match status" value="1"/>
</dbReference>
<keyword evidence="2" id="KW-1133">Transmembrane helix</keyword>
<dbReference type="EMBL" id="JALJOR010000002">
    <property type="protein sequence ID" value="KAK9823356.1"/>
    <property type="molecule type" value="Genomic_DNA"/>
</dbReference>
<sequence length="907" mass="99081">MVDIFIRHSQEPIAICAPMYKPWYEPGSGMDQMQLMLSFDVAVGDKSHLVEVFSATYEERVVFLLLQADVFRNKTRGTIHSFANEEEQLTALSIFNQATGRIIAAFGFRAVQFHDYHGVMSLQYLPPAARPSVLYVAHNSDYNGVWPLGSAGRQKYLYSMFNLPMTPELQGALEHEGNFNMLRSIVEHIAMKQSGHGLIAVSPRYATRILRKFSVMWPLRASDHSGGILNGIDGLPELPDDIQVLMAGKQAAKVAFQRQNGLKVNPEARLLVFVGRMTHQKGSDLLVGAVQRILAKSPDAQVAVGGPVGDWNGKAAAKGFAKIQEKFAGRLWNGAGQYIDGAVKDLLLEAADFFLCPSRFEPCGLTDIEFGKAGALIIGHDTGGLGKMPGWYFKEDLDNATGMSNRLAEVALAALKTPREEVLAKVQEAVNSTFPPDVMIQKYQAVWATIHAVRGPDSKIITDAEKTCYNALWQADNLPVETMDGASAQRGSLVKAVASNLVLIVMQSLLQLPALFTFVWYLVNQGAGSIEFVSDAQRSWNNTASTGFQIAFTLFVIYAGAAVVWQLLAFRVSAHRYLIIASVGFVLTSLASLWATYAVRLAGALTLITFIGAPAGGPIIGFIFVDQRNRVSVSEFGPALMGISDGIKTAMIFCAMLVILIQQGRNIPLSGYHSFGIILLVTAVWLLLFILSDAMPAIFRYFHLTIRGQVTLLMKHRKTWYTLVILSGLEAFLATLIAAAVYTWHGWAALEVYGVLYFGVGCASIVFWAYVLSRNIGPLRHTSLMYGLTLFPGITFAQMCCVLWGKADYWVIIAGTVFQVGMVRYHMAGVLTLHTLSSRQMLSIVLTMQTVVGSVAIGAGGVVGYLIGHGYGAKIIDLTLAGVGELARAGLVLLLIKWHRSEHIAIP</sequence>
<dbReference type="GO" id="GO:0047657">
    <property type="term" value="F:alpha-1,3-glucan synthase activity"/>
    <property type="evidence" value="ECO:0007669"/>
    <property type="project" value="TreeGrafter"/>
</dbReference>
<keyword evidence="2" id="KW-0472">Membrane</keyword>
<feature type="transmembrane region" description="Helical" evidence="2">
    <location>
        <begin position="720"/>
        <end position="742"/>
    </location>
</feature>
<dbReference type="Gene3D" id="3.40.50.2000">
    <property type="entry name" value="Glycogen Phosphorylase B"/>
    <property type="match status" value="2"/>
</dbReference>
<dbReference type="InterPro" id="IPR058655">
    <property type="entry name" value="Mok11-14/Ags1-like"/>
</dbReference>
<feature type="transmembrane region" description="Helical" evidence="2">
    <location>
        <begin position="577"/>
        <end position="595"/>
    </location>
</feature>
<dbReference type="PANTHER" id="PTHR47182">
    <property type="entry name" value="CELL WALL ALPHA-1,3-GLUCAN SYNTHASE AGS1-RELATED"/>
    <property type="match status" value="1"/>
</dbReference>
<feature type="transmembrane region" description="Helical" evidence="2">
    <location>
        <begin position="500"/>
        <end position="523"/>
    </location>
</feature>
<dbReference type="PANTHER" id="PTHR47182:SF5">
    <property type="entry name" value="CELL WALL ALPHA-1,3-GLUCAN SYNTHASE MOK12"/>
    <property type="match status" value="1"/>
</dbReference>
<feature type="domain" description="Glycosyl transferase family 1" evidence="3">
    <location>
        <begin position="263"/>
        <end position="386"/>
    </location>
</feature>
<feature type="transmembrane region" description="Helical" evidence="2">
    <location>
        <begin position="811"/>
        <end position="833"/>
    </location>
</feature>
<feature type="transmembrane region" description="Helical" evidence="2">
    <location>
        <begin position="784"/>
        <end position="805"/>
    </location>
</feature>
<protein>
    <recommendedName>
        <fullName evidence="3">Glycosyl transferase family 1 domain-containing protein</fullName>
    </recommendedName>
</protein>